<organism evidence="5 6">
    <name type="scientific">Denitrovibrio acetiphilus (strain DSM 12809 / NBRC 114555 / N2460)</name>
    <dbReference type="NCBI Taxonomy" id="522772"/>
    <lineage>
        <taxon>Bacteria</taxon>
        <taxon>Pseudomonadati</taxon>
        <taxon>Deferribacterota</taxon>
        <taxon>Deferribacteres</taxon>
        <taxon>Deferribacterales</taxon>
        <taxon>Geovibrionaceae</taxon>
        <taxon>Denitrovibrio</taxon>
    </lineage>
</organism>
<dbReference type="InterPro" id="IPR029787">
    <property type="entry name" value="Nucleotide_cyclase"/>
</dbReference>
<dbReference type="EC" id="2.7.7.65" evidence="1"/>
<dbReference type="GO" id="GO:0052621">
    <property type="term" value="F:diguanylate cyclase activity"/>
    <property type="evidence" value="ECO:0007669"/>
    <property type="project" value="UniProtKB-EC"/>
</dbReference>
<dbReference type="CDD" id="cd01949">
    <property type="entry name" value="GGDEF"/>
    <property type="match status" value="1"/>
</dbReference>
<feature type="coiled-coil region" evidence="3">
    <location>
        <begin position="201"/>
        <end position="235"/>
    </location>
</feature>
<dbReference type="Proteomes" id="UP000002012">
    <property type="component" value="Chromosome"/>
</dbReference>
<proteinExistence type="predicted"/>
<dbReference type="InterPro" id="IPR000160">
    <property type="entry name" value="GGDEF_dom"/>
</dbReference>
<name>D4H611_DENA2</name>
<dbReference type="PROSITE" id="PS50887">
    <property type="entry name" value="GGDEF"/>
    <property type="match status" value="1"/>
</dbReference>
<protein>
    <recommendedName>
        <fullName evidence="1">diguanylate cyclase</fullName>
        <ecNumber evidence="1">2.7.7.65</ecNumber>
    </recommendedName>
</protein>
<sequence>MANRSDYIASELSKIVTQMLKNMAANKVKVSSANIKSHLLSDERFEDLIKYAMCGGEKSDLLRYVTPLKGFVAEASLKNVEDLVFNPDKGFDEAQKTLLNALSDHIISLERRQHKVSNFIEDVFTKFVGLQAELTSSFSNSIDFVEEDLALDQKLLGDAEDMHKVLKSENSIEYLRTKMLESFSNFVDTFGSKTESKKGRLDTINKEYTTVNSELEDYKKQVSKLQNDLNKYKTESITDHLTSLYNRKYMDIKMTEEIDRYRRMNTSFCIMLVDIDYFKNVNDNYGHLIGDQVLKHLAKLLKDSIRKTDFAFRYGGEEFLIMLTNVDVRNATHVAEQIRKKLKETNFSLKENSFNVTASFGIALFEKDDTQESVIKRADERLYKAKQTGRNKIVSS</sequence>
<dbReference type="PANTHER" id="PTHR45138:SF9">
    <property type="entry name" value="DIGUANYLATE CYCLASE DGCM-RELATED"/>
    <property type="match status" value="1"/>
</dbReference>
<dbReference type="SMART" id="SM00267">
    <property type="entry name" value="GGDEF"/>
    <property type="match status" value="1"/>
</dbReference>
<evidence type="ECO:0000313" key="6">
    <source>
        <dbReference type="Proteomes" id="UP000002012"/>
    </source>
</evidence>
<dbReference type="PANTHER" id="PTHR45138">
    <property type="entry name" value="REGULATORY COMPONENTS OF SENSORY TRANSDUCTION SYSTEM"/>
    <property type="match status" value="1"/>
</dbReference>
<feature type="domain" description="GGDEF" evidence="4">
    <location>
        <begin position="266"/>
        <end position="396"/>
    </location>
</feature>
<dbReference type="HOGENOM" id="CLU_000445_11_4_0"/>
<dbReference type="InterPro" id="IPR050469">
    <property type="entry name" value="Diguanylate_Cyclase"/>
</dbReference>
<reference evidence="5 6" key="1">
    <citation type="journal article" date="2010" name="Stand. Genomic Sci.">
        <title>Complete genome sequence of Denitrovibrio acetiphilus type strain (N2460).</title>
        <authorList>
            <person name="Kiss H."/>
            <person name="Lang E."/>
            <person name="Lapidus A."/>
            <person name="Copeland A."/>
            <person name="Nolan M."/>
            <person name="Glavina Del Rio T."/>
            <person name="Chen F."/>
            <person name="Lucas S."/>
            <person name="Tice H."/>
            <person name="Cheng J.F."/>
            <person name="Han C."/>
            <person name="Goodwin L."/>
            <person name="Pitluck S."/>
            <person name="Liolios K."/>
            <person name="Pati A."/>
            <person name="Ivanova N."/>
            <person name="Mavromatis K."/>
            <person name="Chen A."/>
            <person name="Palaniappan K."/>
            <person name="Land M."/>
            <person name="Hauser L."/>
            <person name="Chang Y.J."/>
            <person name="Jeffries C.D."/>
            <person name="Detter J.C."/>
            <person name="Brettin T."/>
            <person name="Spring S."/>
            <person name="Rohde M."/>
            <person name="Goker M."/>
            <person name="Woyke T."/>
            <person name="Bristow J."/>
            <person name="Eisen J.A."/>
            <person name="Markowitz V."/>
            <person name="Hugenholtz P."/>
            <person name="Kyrpides N.C."/>
            <person name="Klenk H.P."/>
        </authorList>
    </citation>
    <scope>NUCLEOTIDE SEQUENCE [LARGE SCALE GENOMIC DNA]</scope>
    <source>
        <strain evidence="6">DSM 12809 / NBRC 114555 / N2460</strain>
    </source>
</reference>
<keyword evidence="6" id="KW-1185">Reference proteome</keyword>
<evidence type="ECO:0000256" key="1">
    <source>
        <dbReference type="ARBA" id="ARBA00012528"/>
    </source>
</evidence>
<dbReference type="OrthoDB" id="9779960at2"/>
<dbReference type="PaxDb" id="522772-Dacet_0878"/>
<comment type="catalytic activity">
    <reaction evidence="2">
        <text>2 GTP = 3',3'-c-di-GMP + 2 diphosphate</text>
        <dbReference type="Rhea" id="RHEA:24898"/>
        <dbReference type="ChEBI" id="CHEBI:33019"/>
        <dbReference type="ChEBI" id="CHEBI:37565"/>
        <dbReference type="ChEBI" id="CHEBI:58805"/>
        <dbReference type="EC" id="2.7.7.65"/>
    </reaction>
</comment>
<dbReference type="InterPro" id="IPR043128">
    <property type="entry name" value="Rev_trsase/Diguanyl_cyclase"/>
</dbReference>
<evidence type="ECO:0000313" key="5">
    <source>
        <dbReference type="EMBL" id="ADD67657.1"/>
    </source>
</evidence>
<accession>D4H611</accession>
<dbReference type="InParanoid" id="D4H611"/>
<dbReference type="Gene3D" id="3.30.70.270">
    <property type="match status" value="1"/>
</dbReference>
<dbReference type="SUPFAM" id="SSF55073">
    <property type="entry name" value="Nucleotide cyclase"/>
    <property type="match status" value="1"/>
</dbReference>
<dbReference type="RefSeq" id="WP_013010188.1">
    <property type="nucleotide sequence ID" value="NC_013943.1"/>
</dbReference>
<dbReference type="Pfam" id="PF00990">
    <property type="entry name" value="GGDEF"/>
    <property type="match status" value="1"/>
</dbReference>
<dbReference type="NCBIfam" id="TIGR00254">
    <property type="entry name" value="GGDEF"/>
    <property type="match status" value="1"/>
</dbReference>
<keyword evidence="3" id="KW-0175">Coiled coil</keyword>
<dbReference type="KEGG" id="dap:Dacet_0878"/>
<dbReference type="FunFam" id="3.30.70.270:FF:000001">
    <property type="entry name" value="Diguanylate cyclase domain protein"/>
    <property type="match status" value="1"/>
</dbReference>
<evidence type="ECO:0000256" key="2">
    <source>
        <dbReference type="ARBA" id="ARBA00034247"/>
    </source>
</evidence>
<evidence type="ECO:0000259" key="4">
    <source>
        <dbReference type="PROSITE" id="PS50887"/>
    </source>
</evidence>
<evidence type="ECO:0000256" key="3">
    <source>
        <dbReference type="SAM" id="Coils"/>
    </source>
</evidence>
<dbReference type="STRING" id="522772.Dacet_0878"/>
<dbReference type="EMBL" id="CP001968">
    <property type="protein sequence ID" value="ADD67657.1"/>
    <property type="molecule type" value="Genomic_DNA"/>
</dbReference>
<gene>
    <name evidence="5" type="ordered locus">Dacet_0878</name>
</gene>
<dbReference type="eggNOG" id="COG3706">
    <property type="taxonomic scope" value="Bacteria"/>
</dbReference>
<dbReference type="AlphaFoldDB" id="D4H611"/>